<sequence>MRTLEKRGVLPGAADVRRAWWSLLAFVPAFGLAFAVGEGLAAALGHPPGGADQAPWWVMVVAGVPALLVFVVPAVLAWHFGRRAMDLGDPRGRYPLVVGLVVAGGFVLLNLVSAVAVLVSG</sequence>
<protein>
    <recommendedName>
        <fullName evidence="3">Integral membrane protein</fullName>
    </recommendedName>
</protein>
<feature type="transmembrane region" description="Helical" evidence="1">
    <location>
        <begin position="20"/>
        <end position="44"/>
    </location>
</feature>
<evidence type="ECO:0008006" key="3">
    <source>
        <dbReference type="Google" id="ProtNLM"/>
    </source>
</evidence>
<feature type="transmembrane region" description="Helical" evidence="1">
    <location>
        <begin position="93"/>
        <end position="119"/>
    </location>
</feature>
<evidence type="ECO:0000313" key="2">
    <source>
        <dbReference type="EMBL" id="CUR59604.1"/>
    </source>
</evidence>
<feature type="transmembrane region" description="Helical" evidence="1">
    <location>
        <begin position="56"/>
        <end position="81"/>
    </location>
</feature>
<dbReference type="AlphaFoldDB" id="A0A2P2CC84"/>
<proteinExistence type="predicted"/>
<keyword evidence="1" id="KW-1133">Transmembrane helix</keyword>
<evidence type="ECO:0000256" key="1">
    <source>
        <dbReference type="SAM" id="Phobius"/>
    </source>
</evidence>
<dbReference type="EMBL" id="CZKB01000010">
    <property type="protein sequence ID" value="CUR59604.1"/>
    <property type="molecule type" value="Genomic_DNA"/>
</dbReference>
<gene>
    <name evidence="2" type="ORF">NOCA1180048</name>
</gene>
<keyword evidence="1" id="KW-0812">Transmembrane</keyword>
<name>A0A2P2CC84_9ZZZZ</name>
<keyword evidence="1" id="KW-0472">Membrane</keyword>
<organism evidence="2">
    <name type="scientific">metagenome</name>
    <dbReference type="NCBI Taxonomy" id="256318"/>
    <lineage>
        <taxon>unclassified sequences</taxon>
        <taxon>metagenomes</taxon>
    </lineage>
</organism>
<reference evidence="2" key="1">
    <citation type="submission" date="2015-08" db="EMBL/GenBank/DDBJ databases">
        <authorList>
            <person name="Babu N.S."/>
            <person name="Beckwith C.J."/>
            <person name="Beseler K.G."/>
            <person name="Brison A."/>
            <person name="Carone J.V."/>
            <person name="Caskin T.P."/>
            <person name="Diamond M."/>
            <person name="Durham M.E."/>
            <person name="Foxe J.M."/>
            <person name="Go M."/>
            <person name="Henderson B.A."/>
            <person name="Jones I.B."/>
            <person name="McGettigan J.A."/>
            <person name="Micheletti S.J."/>
            <person name="Nasrallah M.E."/>
            <person name="Ortiz D."/>
            <person name="Piller C.R."/>
            <person name="Privatt S.R."/>
            <person name="Schneider S.L."/>
            <person name="Sharp S."/>
            <person name="Smith T.C."/>
            <person name="Stanton J.D."/>
            <person name="Ullery H.E."/>
            <person name="Wilson R.J."/>
            <person name="Serrano M.G."/>
            <person name="Buck G."/>
            <person name="Lee V."/>
            <person name="Wang Y."/>
            <person name="Carvalho R."/>
            <person name="Voegtly L."/>
            <person name="Shi R."/>
            <person name="Duckworth R."/>
            <person name="Johnson A."/>
            <person name="Loviza R."/>
            <person name="Walstead R."/>
            <person name="Shah Z."/>
            <person name="Kiflezghi M."/>
            <person name="Wade K."/>
            <person name="Ball S.L."/>
            <person name="Bradley K.W."/>
            <person name="Asai D.J."/>
            <person name="Bowman C.A."/>
            <person name="Russell D.A."/>
            <person name="Pope W.H."/>
            <person name="Jacobs-Sera D."/>
            <person name="Hendrix R.W."/>
            <person name="Hatfull G.F."/>
        </authorList>
    </citation>
    <scope>NUCLEOTIDE SEQUENCE</scope>
</reference>
<accession>A0A2P2CC84</accession>